<evidence type="ECO:0000313" key="1">
    <source>
        <dbReference type="EMBL" id="MBX25508.1"/>
    </source>
</evidence>
<dbReference type="AlphaFoldDB" id="A0A2P2M5L5"/>
<name>A0A2P2M5L5_RHIMU</name>
<dbReference type="EMBL" id="GGEC01045024">
    <property type="protein sequence ID" value="MBX25508.1"/>
    <property type="molecule type" value="Transcribed_RNA"/>
</dbReference>
<sequence>MVMDTCWLGANIGFLSDFFAVSSLQIPRKVVASPVKLKILISLKPFVADLTNKSIGSQ</sequence>
<organism evidence="1">
    <name type="scientific">Rhizophora mucronata</name>
    <name type="common">Asiatic mangrove</name>
    <dbReference type="NCBI Taxonomy" id="61149"/>
    <lineage>
        <taxon>Eukaryota</taxon>
        <taxon>Viridiplantae</taxon>
        <taxon>Streptophyta</taxon>
        <taxon>Embryophyta</taxon>
        <taxon>Tracheophyta</taxon>
        <taxon>Spermatophyta</taxon>
        <taxon>Magnoliopsida</taxon>
        <taxon>eudicotyledons</taxon>
        <taxon>Gunneridae</taxon>
        <taxon>Pentapetalae</taxon>
        <taxon>rosids</taxon>
        <taxon>fabids</taxon>
        <taxon>Malpighiales</taxon>
        <taxon>Rhizophoraceae</taxon>
        <taxon>Rhizophora</taxon>
    </lineage>
</organism>
<accession>A0A2P2M5L5</accession>
<protein>
    <submittedName>
        <fullName evidence="1">Protein indeterminate-domain 12-like</fullName>
    </submittedName>
</protein>
<reference evidence="1" key="1">
    <citation type="submission" date="2018-02" db="EMBL/GenBank/DDBJ databases">
        <title>Rhizophora mucronata_Transcriptome.</title>
        <authorList>
            <person name="Meera S.P."/>
            <person name="Sreeshan A."/>
            <person name="Augustine A."/>
        </authorList>
    </citation>
    <scope>NUCLEOTIDE SEQUENCE</scope>
    <source>
        <tissue evidence="1">Leaf</tissue>
    </source>
</reference>
<proteinExistence type="predicted"/>